<protein>
    <recommendedName>
        <fullName evidence="4">Ig-like domain-containing protein</fullName>
    </recommendedName>
</protein>
<evidence type="ECO:0000313" key="6">
    <source>
        <dbReference type="Proteomes" id="UP000796761"/>
    </source>
</evidence>
<sequence>MFWIRQRPGQALEFVAWILNSGGSAVYAPSVKGRFTISRDNGQSSVTLTMNNLQDEDSGSYFCAKCYTNYCGVAAAAAHGDDATADPVPISVSPDFVHKIEVKGQEFKLYARSPDGRFTIGNDNGQSSVTLTMNNLQDEDSGSYFCAKSYALTASAPNLFFKLGPKGQRWAQGQDTGSGVRIGVKGSDLGKGLGFGDTWGHNGGDGAKTNITNIGTINTTSSSNCTTRMRAIDIFGTEIGAGILFLEVVHGQCHRALPVVPGDRETTLE</sequence>
<dbReference type="InterPro" id="IPR007110">
    <property type="entry name" value="Ig-like_dom"/>
</dbReference>
<dbReference type="SMART" id="SM00406">
    <property type="entry name" value="IGv"/>
    <property type="match status" value="2"/>
</dbReference>
<dbReference type="SUPFAM" id="SSF48726">
    <property type="entry name" value="Immunoglobulin"/>
    <property type="match status" value="2"/>
</dbReference>
<comment type="caution">
    <text evidence="5">The sequence shown here is derived from an EMBL/GenBank/DDBJ whole genome shotgun (WGS) entry which is preliminary data.</text>
</comment>
<organism evidence="5 6">
    <name type="scientific">Zosterops borbonicus</name>
    <dbReference type="NCBI Taxonomy" id="364589"/>
    <lineage>
        <taxon>Eukaryota</taxon>
        <taxon>Metazoa</taxon>
        <taxon>Chordata</taxon>
        <taxon>Craniata</taxon>
        <taxon>Vertebrata</taxon>
        <taxon>Euteleostomi</taxon>
        <taxon>Archelosauria</taxon>
        <taxon>Archosauria</taxon>
        <taxon>Dinosauria</taxon>
        <taxon>Saurischia</taxon>
        <taxon>Theropoda</taxon>
        <taxon>Coelurosauria</taxon>
        <taxon>Aves</taxon>
        <taxon>Neognathae</taxon>
        <taxon>Neoaves</taxon>
        <taxon>Telluraves</taxon>
        <taxon>Australaves</taxon>
        <taxon>Passeriformes</taxon>
        <taxon>Sylvioidea</taxon>
        <taxon>Zosteropidae</taxon>
        <taxon>Zosterops</taxon>
    </lineage>
</organism>
<reference evidence="5" key="1">
    <citation type="submission" date="2019-04" db="EMBL/GenBank/DDBJ databases">
        <title>Genome assembly of Zosterops borbonicus 15179.</title>
        <authorList>
            <person name="Leroy T."/>
            <person name="Anselmetti Y."/>
            <person name="Tilak M.-K."/>
            <person name="Nabholz B."/>
        </authorList>
    </citation>
    <scope>NUCLEOTIDE SEQUENCE</scope>
    <source>
        <strain evidence="5">HGM_15179</strain>
        <tissue evidence="5">Muscle</tissue>
    </source>
</reference>
<dbReference type="PROSITE" id="PS50835">
    <property type="entry name" value="IG_LIKE"/>
    <property type="match status" value="1"/>
</dbReference>
<dbReference type="GO" id="GO:0002250">
    <property type="term" value="P:adaptive immune response"/>
    <property type="evidence" value="ECO:0007669"/>
    <property type="project" value="UniProtKB-KW"/>
</dbReference>
<keyword evidence="3" id="KW-1280">Immunoglobulin</keyword>
<dbReference type="InterPro" id="IPR036179">
    <property type="entry name" value="Ig-like_dom_sf"/>
</dbReference>
<gene>
    <name evidence="5" type="ORF">HGM15179_021484</name>
</gene>
<evidence type="ECO:0000259" key="4">
    <source>
        <dbReference type="PROSITE" id="PS50835"/>
    </source>
</evidence>
<dbReference type="PANTHER" id="PTHR23266">
    <property type="entry name" value="IMMUNOGLOBULIN HEAVY CHAIN"/>
    <property type="match status" value="1"/>
</dbReference>
<dbReference type="AlphaFoldDB" id="A0A8K1D770"/>
<proteinExistence type="predicted"/>
<dbReference type="InterPro" id="IPR013106">
    <property type="entry name" value="Ig_V-set"/>
</dbReference>
<evidence type="ECO:0000256" key="2">
    <source>
        <dbReference type="ARBA" id="ARBA00023130"/>
    </source>
</evidence>
<dbReference type="Pfam" id="PF07686">
    <property type="entry name" value="V-set"/>
    <property type="match status" value="2"/>
</dbReference>
<dbReference type="Gene3D" id="2.60.40.10">
    <property type="entry name" value="Immunoglobulins"/>
    <property type="match status" value="2"/>
</dbReference>
<keyword evidence="1" id="KW-0391">Immunity</keyword>
<evidence type="ECO:0000256" key="1">
    <source>
        <dbReference type="ARBA" id="ARBA00022859"/>
    </source>
</evidence>
<keyword evidence="6" id="KW-1185">Reference proteome</keyword>
<dbReference type="GO" id="GO:0019814">
    <property type="term" value="C:immunoglobulin complex"/>
    <property type="evidence" value="ECO:0007669"/>
    <property type="project" value="UniProtKB-KW"/>
</dbReference>
<feature type="domain" description="Ig-like" evidence="4">
    <location>
        <begin position="1"/>
        <end position="63"/>
    </location>
</feature>
<name>A0A8K1D770_9PASS</name>
<accession>A0A8K1D770</accession>
<dbReference type="InterPro" id="IPR050199">
    <property type="entry name" value="IgHV"/>
</dbReference>
<dbReference type="EMBL" id="SWJQ01003782">
    <property type="protein sequence ID" value="TRZ05623.1"/>
    <property type="molecule type" value="Genomic_DNA"/>
</dbReference>
<dbReference type="OrthoDB" id="8694217at2759"/>
<dbReference type="GO" id="GO:0005576">
    <property type="term" value="C:extracellular region"/>
    <property type="evidence" value="ECO:0007669"/>
    <property type="project" value="UniProtKB-ARBA"/>
</dbReference>
<dbReference type="InterPro" id="IPR013783">
    <property type="entry name" value="Ig-like_fold"/>
</dbReference>
<evidence type="ECO:0000313" key="5">
    <source>
        <dbReference type="EMBL" id="TRZ05623.1"/>
    </source>
</evidence>
<dbReference type="Proteomes" id="UP000796761">
    <property type="component" value="Unassembled WGS sequence"/>
</dbReference>
<evidence type="ECO:0000256" key="3">
    <source>
        <dbReference type="ARBA" id="ARBA00043265"/>
    </source>
</evidence>
<keyword evidence="2" id="KW-1064">Adaptive immunity</keyword>